<keyword evidence="3" id="KW-1185">Reference proteome</keyword>
<feature type="compositionally biased region" description="Polar residues" evidence="1">
    <location>
        <begin position="109"/>
        <end position="124"/>
    </location>
</feature>
<evidence type="ECO:0000313" key="3">
    <source>
        <dbReference type="Proteomes" id="UP001163846"/>
    </source>
</evidence>
<feature type="compositionally biased region" description="Basic and acidic residues" evidence="1">
    <location>
        <begin position="135"/>
        <end position="159"/>
    </location>
</feature>
<feature type="region of interest" description="Disordered" evidence="1">
    <location>
        <begin position="1"/>
        <end position="36"/>
    </location>
</feature>
<name>A0AA38PC82_9AGAR</name>
<dbReference type="EMBL" id="MU806087">
    <property type="protein sequence ID" value="KAJ3840247.1"/>
    <property type="molecule type" value="Genomic_DNA"/>
</dbReference>
<dbReference type="Proteomes" id="UP001163846">
    <property type="component" value="Unassembled WGS sequence"/>
</dbReference>
<feature type="compositionally biased region" description="Basic and acidic residues" evidence="1">
    <location>
        <begin position="9"/>
        <end position="21"/>
    </location>
</feature>
<feature type="region of interest" description="Disordered" evidence="1">
    <location>
        <begin position="52"/>
        <end position="88"/>
    </location>
</feature>
<sequence>MPHKRAKRSVREQQRSQKESDLAPSKQSLSEEAIPKSLSRVLNAAQVRQEWRKRRIEDGEPDETVDARKKRRLNGKNHNIPSIVPGESLQHFNNYRRVETDMRPLVKSAVQSSKVTLRNASRQELSAKKKASTSKPDELDAPDHHHNQKQPRSEGHSSRPVDFLKLSTSAPRRLNDIAQAPPELKRLPRGVSSSKQTTAKAQNRDDVLSMAQKEMMKQERDKAIARYRELKALRKKDHDDEEMDAEL</sequence>
<evidence type="ECO:0000313" key="2">
    <source>
        <dbReference type="EMBL" id="KAJ3840247.1"/>
    </source>
</evidence>
<protein>
    <submittedName>
        <fullName evidence="2">Uncharacterized protein</fullName>
    </submittedName>
</protein>
<evidence type="ECO:0000256" key="1">
    <source>
        <dbReference type="SAM" id="MobiDB-lite"/>
    </source>
</evidence>
<comment type="caution">
    <text evidence="2">The sequence shown here is derived from an EMBL/GenBank/DDBJ whole genome shotgun (WGS) entry which is preliminary data.</text>
</comment>
<proteinExistence type="predicted"/>
<reference evidence="2" key="1">
    <citation type="submission" date="2022-08" db="EMBL/GenBank/DDBJ databases">
        <authorList>
            <consortium name="DOE Joint Genome Institute"/>
            <person name="Min B."/>
            <person name="Riley R."/>
            <person name="Sierra-Patev S."/>
            <person name="Naranjo-Ortiz M."/>
            <person name="Looney B."/>
            <person name="Konkel Z."/>
            <person name="Slot J.C."/>
            <person name="Sakamoto Y."/>
            <person name="Steenwyk J.L."/>
            <person name="Rokas A."/>
            <person name="Carro J."/>
            <person name="Camarero S."/>
            <person name="Ferreira P."/>
            <person name="Molpeceres G."/>
            <person name="Ruiz-Duenas F.J."/>
            <person name="Serrano A."/>
            <person name="Henrissat B."/>
            <person name="Drula E."/>
            <person name="Hughes K.W."/>
            <person name="Mata J.L."/>
            <person name="Ishikawa N.K."/>
            <person name="Vargas-Isla R."/>
            <person name="Ushijima S."/>
            <person name="Smith C.A."/>
            <person name="Ahrendt S."/>
            <person name="Andreopoulos W."/>
            <person name="He G."/>
            <person name="Labutti K."/>
            <person name="Lipzen A."/>
            <person name="Ng V."/>
            <person name="Sandor L."/>
            <person name="Barry K."/>
            <person name="Martinez A.T."/>
            <person name="Xiao Y."/>
            <person name="Gibbons J.G."/>
            <person name="Terashima K."/>
            <person name="Hibbett D.S."/>
            <person name="Grigoriev I.V."/>
        </authorList>
    </citation>
    <scope>NUCLEOTIDE SEQUENCE</scope>
    <source>
        <strain evidence="2">TFB9207</strain>
    </source>
</reference>
<feature type="compositionally biased region" description="Polar residues" evidence="1">
    <location>
        <begin position="191"/>
        <end position="201"/>
    </location>
</feature>
<dbReference type="AlphaFoldDB" id="A0AA38PC82"/>
<gene>
    <name evidence="2" type="ORF">F5878DRAFT_651144</name>
</gene>
<feature type="region of interest" description="Disordered" evidence="1">
    <location>
        <begin position="109"/>
        <end position="206"/>
    </location>
</feature>
<organism evidence="2 3">
    <name type="scientific">Lentinula raphanica</name>
    <dbReference type="NCBI Taxonomy" id="153919"/>
    <lineage>
        <taxon>Eukaryota</taxon>
        <taxon>Fungi</taxon>
        <taxon>Dikarya</taxon>
        <taxon>Basidiomycota</taxon>
        <taxon>Agaricomycotina</taxon>
        <taxon>Agaricomycetes</taxon>
        <taxon>Agaricomycetidae</taxon>
        <taxon>Agaricales</taxon>
        <taxon>Marasmiineae</taxon>
        <taxon>Omphalotaceae</taxon>
        <taxon>Lentinula</taxon>
    </lineage>
</organism>
<accession>A0AA38PC82</accession>